<name>A0A1I7Z4L0_9BILA</name>
<keyword evidence="2" id="KW-1185">Reference proteome</keyword>
<proteinExistence type="predicted"/>
<evidence type="ECO:0000313" key="3">
    <source>
        <dbReference type="WBParaSite" id="L893_g22542.t1"/>
    </source>
</evidence>
<sequence>MDACATLRNPTAKWVLAYGPRDHFTGIYPEKPASATPSPKTECLSGSPSPGSRSSSGPSDDDTHSRGSPSSLKENVADMKMDTDDQLAGPSESPVPVTKPLKVDVDDVSDRVIAAKIHQNAKFHSFAEFHQALEAWKRVGFHSFRIASSEKMKSADKALMDRIYYRYVVYHCAHYGPPRMREHSSSYPTVSTLSLRPCLYPAV</sequence>
<dbReference type="AlphaFoldDB" id="A0A1I7Z4L0"/>
<organism evidence="2 3">
    <name type="scientific">Steinernema glaseri</name>
    <dbReference type="NCBI Taxonomy" id="37863"/>
    <lineage>
        <taxon>Eukaryota</taxon>
        <taxon>Metazoa</taxon>
        <taxon>Ecdysozoa</taxon>
        <taxon>Nematoda</taxon>
        <taxon>Chromadorea</taxon>
        <taxon>Rhabditida</taxon>
        <taxon>Tylenchina</taxon>
        <taxon>Panagrolaimomorpha</taxon>
        <taxon>Strongyloidoidea</taxon>
        <taxon>Steinernematidae</taxon>
        <taxon>Steinernema</taxon>
    </lineage>
</organism>
<evidence type="ECO:0000313" key="2">
    <source>
        <dbReference type="Proteomes" id="UP000095287"/>
    </source>
</evidence>
<dbReference type="Proteomes" id="UP000095287">
    <property type="component" value="Unplaced"/>
</dbReference>
<protein>
    <submittedName>
        <fullName evidence="3">LisH domain-containing protein</fullName>
    </submittedName>
</protein>
<feature type="compositionally biased region" description="Low complexity" evidence="1">
    <location>
        <begin position="45"/>
        <end position="58"/>
    </location>
</feature>
<feature type="region of interest" description="Disordered" evidence="1">
    <location>
        <begin position="25"/>
        <end position="75"/>
    </location>
</feature>
<dbReference type="WBParaSite" id="L893_g22542.t1">
    <property type="protein sequence ID" value="L893_g22542.t1"/>
    <property type="gene ID" value="L893_g22542"/>
</dbReference>
<reference evidence="3" key="1">
    <citation type="submission" date="2016-11" db="UniProtKB">
        <authorList>
            <consortium name="WormBaseParasite"/>
        </authorList>
    </citation>
    <scope>IDENTIFICATION</scope>
</reference>
<evidence type="ECO:0000256" key="1">
    <source>
        <dbReference type="SAM" id="MobiDB-lite"/>
    </source>
</evidence>
<accession>A0A1I7Z4L0</accession>